<organism evidence="1 2">
    <name type="scientific">Paramecium octaurelia</name>
    <dbReference type="NCBI Taxonomy" id="43137"/>
    <lineage>
        <taxon>Eukaryota</taxon>
        <taxon>Sar</taxon>
        <taxon>Alveolata</taxon>
        <taxon>Ciliophora</taxon>
        <taxon>Intramacronucleata</taxon>
        <taxon>Oligohymenophorea</taxon>
        <taxon>Peniculida</taxon>
        <taxon>Parameciidae</taxon>
        <taxon>Paramecium</taxon>
    </lineage>
</organism>
<gene>
    <name evidence="1" type="ORF">POCTA_138.1.T0260316</name>
</gene>
<accession>A0A8S1TN01</accession>
<keyword evidence="2" id="KW-1185">Reference proteome</keyword>
<evidence type="ECO:0000313" key="2">
    <source>
        <dbReference type="Proteomes" id="UP000683925"/>
    </source>
</evidence>
<dbReference type="EMBL" id="CAJJDP010000026">
    <property type="protein sequence ID" value="CAD8152536.1"/>
    <property type="molecule type" value="Genomic_DNA"/>
</dbReference>
<dbReference type="AlphaFoldDB" id="A0A8S1TN01"/>
<evidence type="ECO:0000313" key="1">
    <source>
        <dbReference type="EMBL" id="CAD8152536.1"/>
    </source>
</evidence>
<proteinExistence type="predicted"/>
<reference evidence="1" key="1">
    <citation type="submission" date="2021-01" db="EMBL/GenBank/DDBJ databases">
        <authorList>
            <consortium name="Genoscope - CEA"/>
            <person name="William W."/>
        </authorList>
    </citation>
    <scope>NUCLEOTIDE SEQUENCE</scope>
</reference>
<name>A0A8S1TN01_PAROT</name>
<protein>
    <submittedName>
        <fullName evidence="1">Uncharacterized protein</fullName>
    </submittedName>
</protein>
<dbReference type="Proteomes" id="UP000683925">
    <property type="component" value="Unassembled WGS sequence"/>
</dbReference>
<sequence>MNYILVEHDERLQLLISIVKRIRSNTVVVFSENQINFLQELSILMGIKTDFRTQYTPRIQTHHILFKNLSGFQLKYQNVR</sequence>
<comment type="caution">
    <text evidence="1">The sequence shown here is derived from an EMBL/GenBank/DDBJ whole genome shotgun (WGS) entry which is preliminary data.</text>
</comment>